<organism evidence="1 2">
    <name type="scientific">Pseudolycoriella hygida</name>
    <dbReference type="NCBI Taxonomy" id="35572"/>
    <lineage>
        <taxon>Eukaryota</taxon>
        <taxon>Metazoa</taxon>
        <taxon>Ecdysozoa</taxon>
        <taxon>Arthropoda</taxon>
        <taxon>Hexapoda</taxon>
        <taxon>Insecta</taxon>
        <taxon>Pterygota</taxon>
        <taxon>Neoptera</taxon>
        <taxon>Endopterygota</taxon>
        <taxon>Diptera</taxon>
        <taxon>Nematocera</taxon>
        <taxon>Sciaroidea</taxon>
        <taxon>Sciaridae</taxon>
        <taxon>Pseudolycoriella</taxon>
    </lineage>
</organism>
<name>A0A9Q0MTS9_9DIPT</name>
<protein>
    <submittedName>
        <fullName evidence="1">Uncharacterized protein</fullName>
    </submittedName>
</protein>
<sequence>MKSLKCQRTDKNDIVRIECKEFLSMMTATLSKICTLQKIAI</sequence>
<evidence type="ECO:0000313" key="2">
    <source>
        <dbReference type="Proteomes" id="UP001151699"/>
    </source>
</evidence>
<accession>A0A9Q0MTS9</accession>
<dbReference type="Proteomes" id="UP001151699">
    <property type="component" value="Chromosome X"/>
</dbReference>
<keyword evidence="2" id="KW-1185">Reference proteome</keyword>
<reference evidence="1" key="1">
    <citation type="submission" date="2022-07" db="EMBL/GenBank/DDBJ databases">
        <authorList>
            <person name="Trinca V."/>
            <person name="Uliana J.V.C."/>
            <person name="Torres T.T."/>
            <person name="Ward R.J."/>
            <person name="Monesi N."/>
        </authorList>
    </citation>
    <scope>NUCLEOTIDE SEQUENCE</scope>
    <source>
        <strain evidence="1">HSMRA1968</strain>
        <tissue evidence="1">Whole embryos</tissue>
    </source>
</reference>
<dbReference type="EMBL" id="WJQU01000003">
    <property type="protein sequence ID" value="KAJ6637619.1"/>
    <property type="molecule type" value="Genomic_DNA"/>
</dbReference>
<comment type="caution">
    <text evidence="1">The sequence shown here is derived from an EMBL/GenBank/DDBJ whole genome shotgun (WGS) entry which is preliminary data.</text>
</comment>
<proteinExistence type="predicted"/>
<evidence type="ECO:0000313" key="1">
    <source>
        <dbReference type="EMBL" id="KAJ6637619.1"/>
    </source>
</evidence>
<gene>
    <name evidence="1" type="ORF">Bhyg_10350</name>
</gene>
<dbReference type="AlphaFoldDB" id="A0A9Q0MTS9"/>